<dbReference type="EMBL" id="CM037151">
    <property type="protein sequence ID" value="KAH7844055.1"/>
    <property type="molecule type" value="Genomic_DNA"/>
</dbReference>
<sequence>MAEIVANFNTSTTFMSHRSKAYKSTSEKTPEALVFLCNFTRDNGPVLLDDREDTVLHLLATNGNKIALESLLRAGLLSDDLLMTKNAHGNIALHEAARFGHREVAEIMLSRKPELVLERNNADETPLYIAAEYGQRDVFEVLEGFKSDCMMRTRDGRTILHAAIDGERYCMFYFQFSLYTD</sequence>
<evidence type="ECO:0000313" key="2">
    <source>
        <dbReference type="Proteomes" id="UP000828048"/>
    </source>
</evidence>
<dbReference type="Proteomes" id="UP000828048">
    <property type="component" value="Chromosome 1"/>
</dbReference>
<accession>A0ACB7XUA7</accession>
<proteinExistence type="predicted"/>
<comment type="caution">
    <text evidence="1">The sequence shown here is derived from an EMBL/GenBank/DDBJ whole genome shotgun (WGS) entry which is preliminary data.</text>
</comment>
<evidence type="ECO:0000313" key="1">
    <source>
        <dbReference type="EMBL" id="KAH7844055.1"/>
    </source>
</evidence>
<name>A0ACB7XUA7_9ERIC</name>
<reference evidence="1 2" key="1">
    <citation type="journal article" date="2021" name="Hortic Res">
        <title>High-quality reference genome and annotation aids understanding of berry development for evergreen blueberry (Vaccinium darrowii).</title>
        <authorList>
            <person name="Yu J."/>
            <person name="Hulse-Kemp A.M."/>
            <person name="Babiker E."/>
            <person name="Staton M."/>
        </authorList>
    </citation>
    <scope>NUCLEOTIDE SEQUENCE [LARGE SCALE GENOMIC DNA]</scope>
    <source>
        <strain evidence="2">cv. NJ 8807/NJ 8810</strain>
        <tissue evidence="1">Young leaf</tissue>
    </source>
</reference>
<organism evidence="1 2">
    <name type="scientific">Vaccinium darrowii</name>
    <dbReference type="NCBI Taxonomy" id="229202"/>
    <lineage>
        <taxon>Eukaryota</taxon>
        <taxon>Viridiplantae</taxon>
        <taxon>Streptophyta</taxon>
        <taxon>Embryophyta</taxon>
        <taxon>Tracheophyta</taxon>
        <taxon>Spermatophyta</taxon>
        <taxon>Magnoliopsida</taxon>
        <taxon>eudicotyledons</taxon>
        <taxon>Gunneridae</taxon>
        <taxon>Pentapetalae</taxon>
        <taxon>asterids</taxon>
        <taxon>Ericales</taxon>
        <taxon>Ericaceae</taxon>
        <taxon>Vaccinioideae</taxon>
        <taxon>Vaccinieae</taxon>
        <taxon>Vaccinium</taxon>
    </lineage>
</organism>
<keyword evidence="2" id="KW-1185">Reference proteome</keyword>
<gene>
    <name evidence="1" type="ORF">Vadar_023742</name>
</gene>
<protein>
    <submittedName>
        <fullName evidence="1">Uncharacterized protein</fullName>
    </submittedName>
</protein>